<proteinExistence type="predicted"/>
<evidence type="ECO:0000313" key="1">
    <source>
        <dbReference type="EMBL" id="QIR16647.1"/>
    </source>
</evidence>
<dbReference type="RefSeq" id="WP_167680475.1">
    <property type="nucleotide sequence ID" value="NZ_CP050315.1"/>
</dbReference>
<dbReference type="AlphaFoldDB" id="A0A6G9QRJ0"/>
<evidence type="ECO:0000313" key="2">
    <source>
        <dbReference type="Proteomes" id="UP000502608"/>
    </source>
</evidence>
<accession>A0A6G9QRJ0</accession>
<gene>
    <name evidence="1" type="ORF">HBH39_19430</name>
</gene>
<protein>
    <submittedName>
        <fullName evidence="1">Uncharacterized protein</fullName>
    </submittedName>
</protein>
<dbReference type="EMBL" id="CP050315">
    <property type="protein sequence ID" value="QIR16647.1"/>
    <property type="molecule type" value="Genomic_DNA"/>
</dbReference>
<keyword evidence="1" id="KW-0614">Plasmid</keyword>
<organism evidence="1 2">
    <name type="scientific">Shewanella aestuarii</name>
    <dbReference type="NCBI Taxonomy" id="1028752"/>
    <lineage>
        <taxon>Bacteria</taxon>
        <taxon>Pseudomonadati</taxon>
        <taxon>Pseudomonadota</taxon>
        <taxon>Gammaproteobacteria</taxon>
        <taxon>Alteromonadales</taxon>
        <taxon>Shewanellaceae</taxon>
        <taxon>Shewanella</taxon>
    </lineage>
</organism>
<dbReference type="Proteomes" id="UP000502608">
    <property type="component" value="Plasmid pPN3F2_2"/>
</dbReference>
<keyword evidence="2" id="KW-1185">Reference proteome</keyword>
<sequence length="83" mass="9283">MSFTTRSGKFDYSGFVKSISINCEIGESISPRCTRETFELGNSDPVDVASKKLRFAFDRILGNSASFKRKRAEAGGYEYLKVN</sequence>
<reference evidence="1 2" key="1">
    <citation type="submission" date="2020-03" db="EMBL/GenBank/DDBJ databases">
        <title>Complete genome sequence of Shewanella sp.</title>
        <authorList>
            <person name="Kim Y.-S."/>
            <person name="Kim S.-J."/>
            <person name="Jung H.-K."/>
            <person name="Kim K.-H."/>
        </authorList>
    </citation>
    <scope>NUCLEOTIDE SEQUENCE [LARGE SCALE GENOMIC DNA]</scope>
    <source>
        <strain evidence="1 2">PN3F2</strain>
        <plasmid evidence="1 2">pPN3F2_2</plasmid>
    </source>
</reference>
<geneLocation type="plasmid" evidence="1 2">
    <name>pPN3F2_2</name>
</geneLocation>
<name>A0A6G9QRJ0_9GAMM</name>
<dbReference type="KEGG" id="saes:HBH39_19430"/>